<accession>A0A427YDY8</accession>
<keyword evidence="4" id="KW-0804">Transcription</keyword>
<evidence type="ECO:0000256" key="5">
    <source>
        <dbReference type="ARBA" id="ARBA00023242"/>
    </source>
</evidence>
<evidence type="ECO:0000256" key="2">
    <source>
        <dbReference type="ARBA" id="ARBA00023015"/>
    </source>
</evidence>
<evidence type="ECO:0000313" key="7">
    <source>
        <dbReference type="EMBL" id="RSH89187.1"/>
    </source>
</evidence>
<feature type="region of interest" description="Disordered" evidence="6">
    <location>
        <begin position="249"/>
        <end position="315"/>
    </location>
</feature>
<dbReference type="PANTHER" id="PTHR31845:SF17">
    <property type="entry name" value="ZN(II)2CYS6 TRANSCRIPTION FACTOR (EUROFUNG)"/>
    <property type="match status" value="1"/>
</dbReference>
<feature type="compositionally biased region" description="Polar residues" evidence="6">
    <location>
        <begin position="202"/>
        <end position="222"/>
    </location>
</feature>
<dbReference type="GO" id="GO:0005634">
    <property type="term" value="C:nucleus"/>
    <property type="evidence" value="ECO:0007669"/>
    <property type="project" value="UniProtKB-SubCell"/>
</dbReference>
<gene>
    <name evidence="7" type="ORF">EHS25_002299</name>
</gene>
<evidence type="ECO:0000256" key="4">
    <source>
        <dbReference type="ARBA" id="ARBA00023163"/>
    </source>
</evidence>
<evidence type="ECO:0008006" key="9">
    <source>
        <dbReference type="Google" id="ProtNLM"/>
    </source>
</evidence>
<dbReference type="AlphaFoldDB" id="A0A427YDY8"/>
<dbReference type="Proteomes" id="UP000279259">
    <property type="component" value="Unassembled WGS sequence"/>
</dbReference>
<evidence type="ECO:0000256" key="3">
    <source>
        <dbReference type="ARBA" id="ARBA00023125"/>
    </source>
</evidence>
<dbReference type="OrthoDB" id="4454541at2759"/>
<evidence type="ECO:0000313" key="8">
    <source>
        <dbReference type="Proteomes" id="UP000279259"/>
    </source>
</evidence>
<dbReference type="GO" id="GO:0000976">
    <property type="term" value="F:transcription cis-regulatory region binding"/>
    <property type="evidence" value="ECO:0007669"/>
    <property type="project" value="TreeGrafter"/>
</dbReference>
<dbReference type="InterPro" id="IPR051089">
    <property type="entry name" value="prtT"/>
</dbReference>
<comment type="caution">
    <text evidence="7">The sequence shown here is derived from an EMBL/GenBank/DDBJ whole genome shotgun (WGS) entry which is preliminary data.</text>
</comment>
<keyword evidence="2" id="KW-0805">Transcription regulation</keyword>
<organism evidence="7 8">
    <name type="scientific">Saitozyma podzolica</name>
    <dbReference type="NCBI Taxonomy" id="1890683"/>
    <lineage>
        <taxon>Eukaryota</taxon>
        <taxon>Fungi</taxon>
        <taxon>Dikarya</taxon>
        <taxon>Basidiomycota</taxon>
        <taxon>Agaricomycotina</taxon>
        <taxon>Tremellomycetes</taxon>
        <taxon>Tremellales</taxon>
        <taxon>Trimorphomycetaceae</taxon>
        <taxon>Saitozyma</taxon>
    </lineage>
</organism>
<feature type="region of interest" description="Disordered" evidence="6">
    <location>
        <begin position="157"/>
        <end position="228"/>
    </location>
</feature>
<protein>
    <recommendedName>
        <fullName evidence="9">Transcription factor domain-containing protein</fullName>
    </recommendedName>
</protein>
<feature type="compositionally biased region" description="Polar residues" evidence="6">
    <location>
        <begin position="263"/>
        <end position="279"/>
    </location>
</feature>
<keyword evidence="3" id="KW-0238">DNA-binding</keyword>
<keyword evidence="5" id="KW-0539">Nucleus</keyword>
<evidence type="ECO:0000256" key="1">
    <source>
        <dbReference type="ARBA" id="ARBA00004123"/>
    </source>
</evidence>
<dbReference type="PANTHER" id="PTHR31845">
    <property type="entry name" value="FINGER DOMAIN PROTEIN, PUTATIVE-RELATED"/>
    <property type="match status" value="1"/>
</dbReference>
<reference evidence="7 8" key="1">
    <citation type="submission" date="2018-11" db="EMBL/GenBank/DDBJ databases">
        <title>Genome sequence of Saitozyma podzolica DSM 27192.</title>
        <authorList>
            <person name="Aliyu H."/>
            <person name="Gorte O."/>
            <person name="Ochsenreither K."/>
        </authorList>
    </citation>
    <scope>NUCLEOTIDE SEQUENCE [LARGE SCALE GENOMIC DNA]</scope>
    <source>
        <strain evidence="7 8">DSM 27192</strain>
    </source>
</reference>
<evidence type="ECO:0000256" key="6">
    <source>
        <dbReference type="SAM" id="MobiDB-lite"/>
    </source>
</evidence>
<feature type="compositionally biased region" description="Basic and acidic residues" evidence="6">
    <location>
        <begin position="29"/>
        <end position="41"/>
    </location>
</feature>
<dbReference type="GO" id="GO:0000981">
    <property type="term" value="F:DNA-binding transcription factor activity, RNA polymerase II-specific"/>
    <property type="evidence" value="ECO:0007669"/>
    <property type="project" value="TreeGrafter"/>
</dbReference>
<dbReference type="EMBL" id="RSCD01000014">
    <property type="protein sequence ID" value="RSH89187.1"/>
    <property type="molecule type" value="Genomic_DNA"/>
</dbReference>
<sequence>MARGRPEGRSGILSFVFGLDSADKHRRGNRDDKAEHGDTLRGHYAAGTDTGRSRGGRLDCFGTRLRQLEGQMEAVQSGLQEILNWQRSFMRVQGTITASETVNGHEHLIGSFSGGNMSMSAFEPVTGAIVPAVSGGLAIGGESSGEQQSASIHSPLVDWPTLDSAPPKPDPRGVLSPKIHEHPAAFKPQPRSTGSVAPVPTMHTSTGQAELQHQAPRSPTSSEIDDEDPVAAAASMAPLRLMLSSAEQARLTAENQRPRHETTSPLSHTGISPGNYSHTATRRHPFNFDTTPQVAVSPDLSKGVSHPSQAHDDDEGVLHRRGALAREFADPVSLGFCSEQEAERLYNSYFANSQIYIPLYDPAFDTFKRMRQHCPFSLTAIIMVGKKAEDNGESELQRLCREHAEQIGMRVLYSPILDIDAVQGAIILSSWGDVGWRSRSNHGLTKMKFEAAYNHGRPVMMEDDQSRQFGREFLKHPLSIATDSRLVAALPLHRILRSRSDNTSRPIPETVDAVLWEANREGDDWEFYWNGYYTQQGLSPRDPMRVFLTIQQCYATLMANSCVLAGVRSRRDVSQLSAGRQRCLVQSLRAAEKLVHRTGHEDDENLSAGALLGLEFDFDRPYVYLPMSDVALAFTARFLIRMANLCPHMLDLRQVGKDVELVANKLNQVHRFRFGHQLHNVLANARRHRVIPPQSTVPSPRQRSLDLPLDDPFGLALPPAQDAEVPLVTARVGPALQGTDHTGDFDFLYAEMLLSGNAEESRSDETAFDQSWFDSSLFTFPGLESDSGTALRVGNFWDWPSGLNAER</sequence>
<feature type="region of interest" description="Disordered" evidence="6">
    <location>
        <begin position="24"/>
        <end position="53"/>
    </location>
</feature>
<name>A0A427YDY8_9TREE</name>
<keyword evidence="8" id="KW-1185">Reference proteome</keyword>
<comment type="subcellular location">
    <subcellularLocation>
        <location evidence="1">Nucleus</location>
    </subcellularLocation>
</comment>
<proteinExistence type="predicted"/>